<dbReference type="SUPFAM" id="SSF56024">
    <property type="entry name" value="Phospholipase D/nuclease"/>
    <property type="match status" value="2"/>
</dbReference>
<dbReference type="Proteomes" id="UP001595579">
    <property type="component" value="Unassembled WGS sequence"/>
</dbReference>
<dbReference type="PANTHER" id="PTHR43856">
    <property type="entry name" value="CARDIOLIPIN HYDROLASE"/>
    <property type="match status" value="1"/>
</dbReference>
<evidence type="ECO:0000256" key="6">
    <source>
        <dbReference type="ARBA" id="ARBA00023098"/>
    </source>
</evidence>
<name>A0ABV7LTZ9_9GAMM</name>
<proteinExistence type="inferred from homology"/>
<evidence type="ECO:0000256" key="2">
    <source>
        <dbReference type="ARBA" id="ARBA00008664"/>
    </source>
</evidence>
<dbReference type="PANTHER" id="PTHR43856:SF1">
    <property type="entry name" value="MITOCHONDRIAL CARDIOLIPIN HYDROLASE"/>
    <property type="match status" value="1"/>
</dbReference>
<dbReference type="Pfam" id="PF13091">
    <property type="entry name" value="PLDc_2"/>
    <property type="match status" value="1"/>
</dbReference>
<gene>
    <name evidence="8" type="ORF">ACFOEV_15825</name>
</gene>
<keyword evidence="4" id="KW-0378">Hydrolase</keyword>
<dbReference type="InterPro" id="IPR051406">
    <property type="entry name" value="PLD_domain"/>
</dbReference>
<comment type="caution">
    <text evidence="8">The sequence shown here is derived from an EMBL/GenBank/DDBJ whole genome shotgun (WGS) entry which is preliminary data.</text>
</comment>
<dbReference type="EC" id="3.1.4.4" evidence="3"/>
<organism evidence="8 9">
    <name type="scientific">Litchfieldella rifensis</name>
    <dbReference type="NCBI Taxonomy" id="762643"/>
    <lineage>
        <taxon>Bacteria</taxon>
        <taxon>Pseudomonadati</taxon>
        <taxon>Pseudomonadota</taxon>
        <taxon>Gammaproteobacteria</taxon>
        <taxon>Oceanospirillales</taxon>
        <taxon>Halomonadaceae</taxon>
        <taxon>Litchfieldella</taxon>
    </lineage>
</organism>
<dbReference type="EMBL" id="JBHRUG010000031">
    <property type="protein sequence ID" value="MFC3285070.1"/>
    <property type="molecule type" value="Genomic_DNA"/>
</dbReference>
<comment type="catalytic activity">
    <reaction evidence="1">
        <text>a 1,2-diacyl-sn-glycero-3-phosphocholine + H2O = a 1,2-diacyl-sn-glycero-3-phosphate + choline + H(+)</text>
        <dbReference type="Rhea" id="RHEA:14445"/>
        <dbReference type="ChEBI" id="CHEBI:15354"/>
        <dbReference type="ChEBI" id="CHEBI:15377"/>
        <dbReference type="ChEBI" id="CHEBI:15378"/>
        <dbReference type="ChEBI" id="CHEBI:57643"/>
        <dbReference type="ChEBI" id="CHEBI:58608"/>
        <dbReference type="EC" id="3.1.4.4"/>
    </reaction>
</comment>
<reference evidence="9" key="1">
    <citation type="journal article" date="2019" name="Int. J. Syst. Evol. Microbiol.">
        <title>The Global Catalogue of Microorganisms (GCM) 10K type strain sequencing project: providing services to taxonomists for standard genome sequencing and annotation.</title>
        <authorList>
            <consortium name="The Broad Institute Genomics Platform"/>
            <consortium name="The Broad Institute Genome Sequencing Center for Infectious Disease"/>
            <person name="Wu L."/>
            <person name="Ma J."/>
        </authorList>
    </citation>
    <scope>NUCLEOTIDE SEQUENCE [LARGE SCALE GENOMIC DNA]</scope>
    <source>
        <strain evidence="9">CECT 7698</strain>
    </source>
</reference>
<evidence type="ECO:0000313" key="8">
    <source>
        <dbReference type="EMBL" id="MFC3285070.1"/>
    </source>
</evidence>
<dbReference type="Gene3D" id="3.30.870.10">
    <property type="entry name" value="Endonuclease Chain A"/>
    <property type="match status" value="2"/>
</dbReference>
<accession>A0ABV7LTZ9</accession>
<dbReference type="InterPro" id="IPR025202">
    <property type="entry name" value="PLD-like_dom"/>
</dbReference>
<comment type="similarity">
    <text evidence="2">Belongs to the phospholipase D family.</text>
</comment>
<dbReference type="CDD" id="cd09129">
    <property type="entry name" value="PLDc_unchar2_1"/>
    <property type="match status" value="1"/>
</dbReference>
<evidence type="ECO:0000256" key="4">
    <source>
        <dbReference type="ARBA" id="ARBA00022801"/>
    </source>
</evidence>
<evidence type="ECO:0000256" key="1">
    <source>
        <dbReference type="ARBA" id="ARBA00000798"/>
    </source>
</evidence>
<keyword evidence="6" id="KW-0443">Lipid metabolism</keyword>
<dbReference type="RefSeq" id="WP_386775661.1">
    <property type="nucleotide sequence ID" value="NZ_JBHRUG010000031.1"/>
</dbReference>
<evidence type="ECO:0000256" key="5">
    <source>
        <dbReference type="ARBA" id="ARBA00022963"/>
    </source>
</evidence>
<keyword evidence="9" id="KW-1185">Reference proteome</keyword>
<protein>
    <recommendedName>
        <fullName evidence="3">phospholipase D</fullName>
        <ecNumber evidence="3">3.1.4.4</ecNumber>
    </recommendedName>
</protein>
<evidence type="ECO:0000256" key="3">
    <source>
        <dbReference type="ARBA" id="ARBA00012027"/>
    </source>
</evidence>
<feature type="domain" description="Phospholipase D-like" evidence="7">
    <location>
        <begin position="309"/>
        <end position="426"/>
    </location>
</feature>
<sequence>MWIGSLLAMGFAAYLGMAAYQAFKPLPPGLSVATPLREAGDIAFLVDGTYRDDTGARRFDQAIFDEVLALVGQAERLVVIDMFLFNDFAGAAEGDDFRPLSGELAGALIRRKQERPDLTAVVISDPLNTLYGGLELEHFQALREAGVSVILTDLTQQRASNPAWSGLWHLCCRWLGNNSNGGWLPNALGPGKVTLRSYLNLLNFNANHRKTLVVDHGKRWVGLVTSANPHDASSRHGNVALRFAGPTALDLLGTERAVAAMSGAGIDFPQPDAMPGMVAPASDEERALLQVLTESKIRDALLAAVASTKAGDRLDIAVFYFAHRPLVEAVMAAHRRGVSIRLLLDPNKDAFGLEKNGIPNRQVAHELHQAGIPVRWCDTQGEQCHSKLLLKTAASGESELILGSANYTRRNLDDLNLETSVRLLADRRHSAIEDAGRFFEGHWHNRDRRHSSVDYAVFADDSRLRYWQYRIMEASGLSTF</sequence>
<dbReference type="CDD" id="cd09130">
    <property type="entry name" value="PLDc_unchar2_2"/>
    <property type="match status" value="1"/>
</dbReference>
<evidence type="ECO:0000313" key="9">
    <source>
        <dbReference type="Proteomes" id="UP001595579"/>
    </source>
</evidence>
<evidence type="ECO:0000259" key="7">
    <source>
        <dbReference type="Pfam" id="PF13091"/>
    </source>
</evidence>
<keyword evidence="5" id="KW-0442">Lipid degradation</keyword>